<evidence type="ECO:0008006" key="3">
    <source>
        <dbReference type="Google" id="ProtNLM"/>
    </source>
</evidence>
<name>A0ABW6CQC9_9CAUL</name>
<keyword evidence="2" id="KW-1185">Reference proteome</keyword>
<sequence length="160" mass="18570">MKENIGSRKPLVSAVREQVYPLFKELGFRRGRKPPPGVEPDTFGLGYGRVREGHLDKIAVHWRKYDRPFYVIEFRTSQTERMGPGYDWAHSSPGRIYRSKPPRWRFWQGEPDWFTSGGNLQAEIDIALTRVRELDLYLKTGAPMEHIDLDGPPPIYKTPS</sequence>
<dbReference type="RefSeq" id="WP_377369535.1">
    <property type="nucleotide sequence ID" value="NZ_JAOTJD010000014.1"/>
</dbReference>
<accession>A0ABW6CQC9</accession>
<protein>
    <recommendedName>
        <fullName evidence="3">DUF4304 domain-containing protein</fullName>
    </recommendedName>
</protein>
<proteinExistence type="predicted"/>
<dbReference type="EMBL" id="JAOTJD010000014">
    <property type="protein sequence ID" value="MFD3264112.1"/>
    <property type="molecule type" value="Genomic_DNA"/>
</dbReference>
<gene>
    <name evidence="1" type="ORF">OCL97_09075</name>
</gene>
<comment type="caution">
    <text evidence="1">The sequence shown here is derived from an EMBL/GenBank/DDBJ whole genome shotgun (WGS) entry which is preliminary data.</text>
</comment>
<reference evidence="1 2" key="1">
    <citation type="submission" date="2022-09" db="EMBL/GenBank/DDBJ databases">
        <title>New species of Phenylobacterium.</title>
        <authorList>
            <person name="Mieszkin S."/>
        </authorList>
    </citation>
    <scope>NUCLEOTIDE SEQUENCE [LARGE SCALE GENOMIC DNA]</scope>
    <source>
        <strain evidence="1 2">HK31-G</strain>
    </source>
</reference>
<evidence type="ECO:0000313" key="2">
    <source>
        <dbReference type="Proteomes" id="UP001598130"/>
    </source>
</evidence>
<dbReference type="Proteomes" id="UP001598130">
    <property type="component" value="Unassembled WGS sequence"/>
</dbReference>
<organism evidence="1 2">
    <name type="scientific">Phenylobacterium ferrooxidans</name>
    <dbReference type="NCBI Taxonomy" id="2982689"/>
    <lineage>
        <taxon>Bacteria</taxon>
        <taxon>Pseudomonadati</taxon>
        <taxon>Pseudomonadota</taxon>
        <taxon>Alphaproteobacteria</taxon>
        <taxon>Caulobacterales</taxon>
        <taxon>Caulobacteraceae</taxon>
        <taxon>Phenylobacterium</taxon>
    </lineage>
</organism>
<evidence type="ECO:0000313" key="1">
    <source>
        <dbReference type="EMBL" id="MFD3264112.1"/>
    </source>
</evidence>